<dbReference type="AlphaFoldDB" id="A0A5B9PAL3"/>
<evidence type="ECO:0000256" key="6">
    <source>
        <dbReference type="PIRSR" id="PIRSR005096-1"/>
    </source>
</evidence>
<evidence type="ECO:0000256" key="8">
    <source>
        <dbReference type="PIRSR" id="PIRSR005096-3"/>
    </source>
</evidence>
<organism evidence="9 10">
    <name type="scientific">Mariniblastus fucicola</name>
    <dbReference type="NCBI Taxonomy" id="980251"/>
    <lineage>
        <taxon>Bacteria</taxon>
        <taxon>Pseudomonadati</taxon>
        <taxon>Planctomycetota</taxon>
        <taxon>Planctomycetia</taxon>
        <taxon>Pirellulales</taxon>
        <taxon>Pirellulaceae</taxon>
        <taxon>Mariniblastus</taxon>
    </lineage>
</organism>
<dbReference type="OrthoDB" id="9779408at2"/>
<sequence length="405" mass="43575">MRLGIILLAFTFGCIATAFIRVAPKNANADNGSSDVADVEEFSLSENQESTQEPQILDVVKHPFGETSDGRPVQKFICTNSQGYTLEMMDYGAAIVAMKVPGKDGEATVNVALNCNDMAGYSACSSFFGCTVGRYCNRIADGKFSIDGKEYALAKNGGPHHLHGGAAGFDKQVWSSEVIRTDDAVGVRFSLTSPDGDEGYPGEVKAVAEYTLDEKNQLKMVFTATTDSPTHVNLCNHNYWNIAGAGSGSVMDHELQLACEEVLECDETLIPTGKILKTQGDAFFDYSTAKPLSAGMKAAPSGANGYDHCFVVKRSAANELALIGSVRDPKSGRTMTVFTTQPGVQLYTANHFNGQPGSGGFEKHGAICFESQHYPDTPNHPDFPTTLLKPGQTMTHTTVHQFSYE</sequence>
<feature type="active site" description="Proton donor" evidence="6">
    <location>
        <position position="237"/>
    </location>
</feature>
<dbReference type="Pfam" id="PF01263">
    <property type="entry name" value="Aldose_epim"/>
    <property type="match status" value="1"/>
</dbReference>
<dbReference type="SUPFAM" id="SSF74650">
    <property type="entry name" value="Galactose mutarotase-like"/>
    <property type="match status" value="1"/>
</dbReference>
<name>A0A5B9PAL3_9BACT</name>
<dbReference type="STRING" id="980251.GCA_001642875_00595"/>
<evidence type="ECO:0000313" key="9">
    <source>
        <dbReference type="EMBL" id="QEG23304.1"/>
    </source>
</evidence>
<feature type="binding site" evidence="8">
    <location>
        <begin position="137"/>
        <end position="138"/>
    </location>
    <ligand>
        <name>beta-D-galactose</name>
        <dbReference type="ChEBI" id="CHEBI:27667"/>
    </ligand>
</feature>
<dbReference type="RefSeq" id="WP_084416953.1">
    <property type="nucleotide sequence ID" value="NZ_CP042912.1"/>
</dbReference>
<evidence type="ECO:0000256" key="2">
    <source>
        <dbReference type="ARBA" id="ARBA00006206"/>
    </source>
</evidence>
<dbReference type="Proteomes" id="UP000322214">
    <property type="component" value="Chromosome"/>
</dbReference>
<dbReference type="CDD" id="cd09019">
    <property type="entry name" value="galactose_mutarotase_like"/>
    <property type="match status" value="1"/>
</dbReference>
<comment type="similarity">
    <text evidence="2 5">Belongs to the aldose epimerase family.</text>
</comment>
<dbReference type="GO" id="GO:0004034">
    <property type="term" value="F:aldose 1-epimerase activity"/>
    <property type="evidence" value="ECO:0007669"/>
    <property type="project" value="UniProtKB-EC"/>
</dbReference>
<evidence type="ECO:0000256" key="3">
    <source>
        <dbReference type="ARBA" id="ARBA00023235"/>
    </source>
</evidence>
<comment type="pathway">
    <text evidence="1 5">Carbohydrate metabolism; hexose metabolism.</text>
</comment>
<dbReference type="GO" id="GO:0033499">
    <property type="term" value="P:galactose catabolic process via UDP-galactose, Leloir pathway"/>
    <property type="evidence" value="ECO:0007669"/>
    <property type="project" value="TreeGrafter"/>
</dbReference>
<evidence type="ECO:0000313" key="10">
    <source>
        <dbReference type="Proteomes" id="UP000322214"/>
    </source>
</evidence>
<evidence type="ECO:0000256" key="4">
    <source>
        <dbReference type="ARBA" id="ARBA00023277"/>
    </source>
</evidence>
<dbReference type="EMBL" id="CP042912">
    <property type="protein sequence ID" value="QEG23304.1"/>
    <property type="molecule type" value="Genomic_DNA"/>
</dbReference>
<dbReference type="NCBIfam" id="NF008277">
    <property type="entry name" value="PRK11055.1"/>
    <property type="match status" value="1"/>
</dbReference>
<dbReference type="EC" id="5.1.3.3" evidence="5"/>
<keyword evidence="10" id="KW-1185">Reference proteome</keyword>
<evidence type="ECO:0000256" key="1">
    <source>
        <dbReference type="ARBA" id="ARBA00005028"/>
    </source>
</evidence>
<dbReference type="InterPro" id="IPR008183">
    <property type="entry name" value="Aldose_1/G6P_1-epimerase"/>
</dbReference>
<keyword evidence="4 5" id="KW-0119">Carbohydrate metabolism</keyword>
<evidence type="ECO:0000256" key="5">
    <source>
        <dbReference type="PIRNR" id="PIRNR005096"/>
    </source>
</evidence>
<dbReference type="GO" id="GO:0006006">
    <property type="term" value="P:glucose metabolic process"/>
    <property type="evidence" value="ECO:0007669"/>
    <property type="project" value="TreeGrafter"/>
</dbReference>
<dbReference type="InterPro" id="IPR015443">
    <property type="entry name" value="Aldose_1-epimerase"/>
</dbReference>
<accession>A0A5B9PAL3</accession>
<keyword evidence="3 5" id="KW-0413">Isomerase</keyword>
<reference evidence="9 10" key="1">
    <citation type="submission" date="2019-08" db="EMBL/GenBank/DDBJ databases">
        <title>Deep-cultivation of Planctomycetes and their phenomic and genomic characterization uncovers novel biology.</title>
        <authorList>
            <person name="Wiegand S."/>
            <person name="Jogler M."/>
            <person name="Boedeker C."/>
            <person name="Pinto D."/>
            <person name="Vollmers J."/>
            <person name="Rivas-Marin E."/>
            <person name="Kohn T."/>
            <person name="Peeters S.H."/>
            <person name="Heuer A."/>
            <person name="Rast P."/>
            <person name="Oberbeckmann S."/>
            <person name="Bunk B."/>
            <person name="Jeske O."/>
            <person name="Meyerdierks A."/>
            <person name="Storesund J.E."/>
            <person name="Kallscheuer N."/>
            <person name="Luecker S."/>
            <person name="Lage O.M."/>
            <person name="Pohl T."/>
            <person name="Merkel B.J."/>
            <person name="Hornburger P."/>
            <person name="Mueller R.-W."/>
            <person name="Bruemmer F."/>
            <person name="Labrenz M."/>
            <person name="Spormann A.M."/>
            <person name="Op den Camp H."/>
            <person name="Overmann J."/>
            <person name="Amann R."/>
            <person name="Jetten M.S.M."/>
            <person name="Mascher T."/>
            <person name="Medema M.H."/>
            <person name="Devos D.P."/>
            <person name="Kaster A.-K."/>
            <person name="Ovreas L."/>
            <person name="Rohde M."/>
            <person name="Galperin M.Y."/>
            <person name="Jogler C."/>
        </authorList>
    </citation>
    <scope>NUCLEOTIDE SEQUENCE [LARGE SCALE GENOMIC DNA]</scope>
    <source>
        <strain evidence="9 10">FC18</strain>
    </source>
</reference>
<gene>
    <name evidence="9" type="primary">mro_2</name>
    <name evidence="9" type="ORF">MFFC18_32000</name>
</gene>
<proteinExistence type="inferred from homology"/>
<comment type="catalytic activity">
    <reaction evidence="5">
        <text>alpha-D-glucose = beta-D-glucose</text>
        <dbReference type="Rhea" id="RHEA:10264"/>
        <dbReference type="ChEBI" id="CHEBI:15903"/>
        <dbReference type="ChEBI" id="CHEBI:17925"/>
        <dbReference type="EC" id="5.1.3.3"/>
    </reaction>
</comment>
<dbReference type="Gene3D" id="2.70.98.10">
    <property type="match status" value="1"/>
</dbReference>
<protein>
    <recommendedName>
        <fullName evidence="5">Aldose 1-epimerase</fullName>
        <ecNumber evidence="5">5.1.3.3</ecNumber>
    </recommendedName>
</protein>
<dbReference type="PANTHER" id="PTHR10091:SF0">
    <property type="entry name" value="GALACTOSE MUTAROTASE"/>
    <property type="match status" value="1"/>
</dbReference>
<dbReference type="InterPro" id="IPR014718">
    <property type="entry name" value="GH-type_carb-bd"/>
</dbReference>
<dbReference type="PIRSF" id="PIRSF005096">
    <property type="entry name" value="GALM"/>
    <property type="match status" value="1"/>
</dbReference>
<dbReference type="PANTHER" id="PTHR10091">
    <property type="entry name" value="ALDOSE-1-EPIMERASE"/>
    <property type="match status" value="1"/>
</dbReference>
<dbReference type="KEGG" id="mff:MFFC18_32000"/>
<feature type="active site" description="Proton acceptor" evidence="6">
    <location>
        <position position="370"/>
    </location>
</feature>
<evidence type="ECO:0000256" key="7">
    <source>
        <dbReference type="PIRSR" id="PIRSR005096-2"/>
    </source>
</evidence>
<dbReference type="UniPathway" id="UPA00242"/>
<dbReference type="InterPro" id="IPR047215">
    <property type="entry name" value="Galactose_mutarotase-like"/>
</dbReference>
<dbReference type="GO" id="GO:0030246">
    <property type="term" value="F:carbohydrate binding"/>
    <property type="evidence" value="ECO:0007669"/>
    <property type="project" value="InterPro"/>
</dbReference>
<dbReference type="InterPro" id="IPR011013">
    <property type="entry name" value="Gal_mutarotase_sf_dom"/>
</dbReference>
<feature type="binding site" evidence="8">
    <location>
        <begin position="237"/>
        <end position="239"/>
    </location>
    <ligand>
        <name>beta-D-galactose</name>
        <dbReference type="ChEBI" id="CHEBI:27667"/>
    </ligand>
</feature>
<feature type="binding site" evidence="7">
    <location>
        <position position="307"/>
    </location>
    <ligand>
        <name>beta-D-galactose</name>
        <dbReference type="ChEBI" id="CHEBI:27667"/>
    </ligand>
</feature>